<organism evidence="1 2">
    <name type="scientific">Phenylobacterium soli</name>
    <dbReference type="NCBI Taxonomy" id="2170551"/>
    <lineage>
        <taxon>Bacteria</taxon>
        <taxon>Pseudomonadati</taxon>
        <taxon>Pseudomonadota</taxon>
        <taxon>Alphaproteobacteria</taxon>
        <taxon>Caulobacterales</taxon>
        <taxon>Caulobacteraceae</taxon>
        <taxon>Phenylobacterium</taxon>
    </lineage>
</organism>
<keyword evidence="2" id="KW-1185">Reference proteome</keyword>
<gene>
    <name evidence="1" type="ORF">DJ017_01310</name>
</gene>
<accession>A0A328AF51</accession>
<comment type="caution">
    <text evidence="1">The sequence shown here is derived from an EMBL/GenBank/DDBJ whole genome shotgun (WGS) entry which is preliminary data.</text>
</comment>
<evidence type="ECO:0000313" key="2">
    <source>
        <dbReference type="Proteomes" id="UP000249254"/>
    </source>
</evidence>
<dbReference type="RefSeq" id="WP_111527013.1">
    <property type="nucleotide sequence ID" value="NZ_JBHRSG010000001.1"/>
</dbReference>
<protein>
    <submittedName>
        <fullName evidence="1">Uncharacterized protein</fullName>
    </submittedName>
</protein>
<evidence type="ECO:0000313" key="1">
    <source>
        <dbReference type="EMBL" id="RAK53261.1"/>
    </source>
</evidence>
<dbReference type="AlphaFoldDB" id="A0A328AF51"/>
<proteinExistence type="predicted"/>
<dbReference type="EMBL" id="QFYQ01000001">
    <property type="protein sequence ID" value="RAK53261.1"/>
    <property type="molecule type" value="Genomic_DNA"/>
</dbReference>
<name>A0A328AF51_9CAUL</name>
<dbReference type="Proteomes" id="UP000249254">
    <property type="component" value="Unassembled WGS sequence"/>
</dbReference>
<reference evidence="2" key="1">
    <citation type="submission" date="2018-05" db="EMBL/GenBank/DDBJ databases">
        <authorList>
            <person name="Li X."/>
        </authorList>
    </citation>
    <scope>NUCLEOTIDE SEQUENCE [LARGE SCALE GENOMIC DNA]</scope>
    <source>
        <strain evidence="2">LX32</strain>
    </source>
</reference>
<sequence length="60" mass="6256">MIAALAFARPFAVLAAFAFLAGFLGYTALGHPARAMAQVELRPAASSGPASDDWNLPKHT</sequence>